<dbReference type="AlphaFoldDB" id="A0A5N6Y6Q8"/>
<dbReference type="PRINTS" id="PR00080">
    <property type="entry name" value="SDRFAMILY"/>
</dbReference>
<evidence type="ECO:0008006" key="5">
    <source>
        <dbReference type="Google" id="ProtNLM"/>
    </source>
</evidence>
<dbReference type="GO" id="GO:0044550">
    <property type="term" value="P:secondary metabolite biosynthetic process"/>
    <property type="evidence" value="ECO:0007669"/>
    <property type="project" value="UniProtKB-ARBA"/>
</dbReference>
<dbReference type="GO" id="GO:0006633">
    <property type="term" value="P:fatty acid biosynthetic process"/>
    <property type="evidence" value="ECO:0007669"/>
    <property type="project" value="TreeGrafter"/>
</dbReference>
<dbReference type="OrthoDB" id="498125at2759"/>
<dbReference type="PANTHER" id="PTHR42760">
    <property type="entry name" value="SHORT-CHAIN DEHYDROGENASES/REDUCTASES FAMILY MEMBER"/>
    <property type="match status" value="1"/>
</dbReference>
<proteinExistence type="inferred from homology"/>
<evidence type="ECO:0000313" key="4">
    <source>
        <dbReference type="EMBL" id="KAE8341171.1"/>
    </source>
</evidence>
<dbReference type="PROSITE" id="PS00061">
    <property type="entry name" value="ADH_SHORT"/>
    <property type="match status" value="1"/>
</dbReference>
<reference evidence="4" key="1">
    <citation type="submission" date="2019-04" db="EMBL/GenBank/DDBJ databases">
        <title>Friends and foes A comparative genomics study of 23 Aspergillus species from section Flavi.</title>
        <authorList>
            <consortium name="DOE Joint Genome Institute"/>
            <person name="Kjaerbolling I."/>
            <person name="Vesth T."/>
            <person name="Frisvad J.C."/>
            <person name="Nybo J.L."/>
            <person name="Theobald S."/>
            <person name="Kildgaard S."/>
            <person name="Isbrandt T."/>
            <person name="Kuo A."/>
            <person name="Sato A."/>
            <person name="Lyhne E.K."/>
            <person name="Kogle M.E."/>
            <person name="Wiebenga A."/>
            <person name="Kun R.S."/>
            <person name="Lubbers R.J."/>
            <person name="Makela M.R."/>
            <person name="Barry K."/>
            <person name="Chovatia M."/>
            <person name="Clum A."/>
            <person name="Daum C."/>
            <person name="Haridas S."/>
            <person name="He G."/>
            <person name="LaButti K."/>
            <person name="Lipzen A."/>
            <person name="Mondo S."/>
            <person name="Riley R."/>
            <person name="Salamov A."/>
            <person name="Simmons B.A."/>
            <person name="Magnuson J.K."/>
            <person name="Henrissat B."/>
            <person name="Mortensen U.H."/>
            <person name="Larsen T.O."/>
            <person name="Devries R.P."/>
            <person name="Grigoriev I.V."/>
            <person name="Machida M."/>
            <person name="Baker S.E."/>
            <person name="Andersen M.R."/>
        </authorList>
    </citation>
    <scope>NUCLEOTIDE SEQUENCE</scope>
    <source>
        <strain evidence="4">CBS 117612</strain>
    </source>
</reference>
<dbReference type="GO" id="GO:0048038">
    <property type="term" value="F:quinone binding"/>
    <property type="evidence" value="ECO:0007669"/>
    <property type="project" value="TreeGrafter"/>
</dbReference>
<dbReference type="InterPro" id="IPR002347">
    <property type="entry name" value="SDR_fam"/>
</dbReference>
<comment type="similarity">
    <text evidence="1 3">Belongs to the short-chain dehydrogenases/reductases (SDR) family.</text>
</comment>
<name>A0A5N6Y6Q8_9EURO</name>
<dbReference type="PANTHER" id="PTHR42760:SF121">
    <property type="entry name" value="3-OXOACYL-(ACYL-CARRIER-PROTEIN) REDUCTASE"/>
    <property type="match status" value="1"/>
</dbReference>
<evidence type="ECO:0000256" key="3">
    <source>
        <dbReference type="RuleBase" id="RU000363"/>
    </source>
</evidence>
<accession>A0A5N6Y6Q8</accession>
<evidence type="ECO:0000256" key="1">
    <source>
        <dbReference type="ARBA" id="ARBA00006484"/>
    </source>
</evidence>
<dbReference type="InterPro" id="IPR020904">
    <property type="entry name" value="Sc_DH/Rdtase_CS"/>
</dbReference>
<sequence>MQPVQNRYIIPLAHALRHPHIQKKTILLPPGGPIYSREGSLRMHRADAITCLAIVTGSARGIGKAIALRLAADGYSVCINDIPSAKDEITRVVDEINATSTLEATASSRPRAIGIAADVTSSSAVEEMVRETVEKLGPLTMMVANAGIAQIKQLLNVTEADIDAVFSVNFKGVFNSYTHAARQMIAQGDPQSAAGVGVYKIVGASSIVGFRAFGALGIYSASKWAVRGLTQAMAMEMAPHKITVNAYAPGVVGTAMWDKIDEELGMIEGRAKGETREVYSNKAALGRTSEPEDVAGLVGGFLASQDSDFVTGQTMVVDGGIVFS</sequence>
<dbReference type="SUPFAM" id="SSF51735">
    <property type="entry name" value="NAD(P)-binding Rossmann-fold domains"/>
    <property type="match status" value="1"/>
</dbReference>
<dbReference type="PRINTS" id="PR00081">
    <property type="entry name" value="GDHRDH"/>
</dbReference>
<dbReference type="Pfam" id="PF00106">
    <property type="entry name" value="adh_short"/>
    <property type="match status" value="1"/>
</dbReference>
<dbReference type="EMBL" id="ML737142">
    <property type="protein sequence ID" value="KAE8341171.1"/>
    <property type="molecule type" value="Genomic_DNA"/>
</dbReference>
<dbReference type="Gene3D" id="3.40.50.720">
    <property type="entry name" value="NAD(P)-binding Rossmann-like Domain"/>
    <property type="match status" value="1"/>
</dbReference>
<evidence type="ECO:0000256" key="2">
    <source>
        <dbReference type="ARBA" id="ARBA00022857"/>
    </source>
</evidence>
<gene>
    <name evidence="4" type="ORF">BDV24DRAFT_151356</name>
</gene>
<organism evidence="4">
    <name type="scientific">Aspergillus arachidicola</name>
    <dbReference type="NCBI Taxonomy" id="656916"/>
    <lineage>
        <taxon>Eukaryota</taxon>
        <taxon>Fungi</taxon>
        <taxon>Dikarya</taxon>
        <taxon>Ascomycota</taxon>
        <taxon>Pezizomycotina</taxon>
        <taxon>Eurotiomycetes</taxon>
        <taxon>Eurotiomycetidae</taxon>
        <taxon>Eurotiales</taxon>
        <taxon>Aspergillaceae</taxon>
        <taxon>Aspergillus</taxon>
        <taxon>Aspergillus subgen. Circumdati</taxon>
    </lineage>
</organism>
<dbReference type="FunFam" id="3.40.50.720:FF:000084">
    <property type="entry name" value="Short-chain dehydrogenase reductase"/>
    <property type="match status" value="1"/>
</dbReference>
<protein>
    <recommendedName>
        <fullName evidence="5">Short chain type dehydrogenase</fullName>
    </recommendedName>
</protein>
<dbReference type="GO" id="GO:0016616">
    <property type="term" value="F:oxidoreductase activity, acting on the CH-OH group of donors, NAD or NADP as acceptor"/>
    <property type="evidence" value="ECO:0007669"/>
    <property type="project" value="TreeGrafter"/>
</dbReference>
<dbReference type="Proteomes" id="UP000325558">
    <property type="component" value="Unassembled WGS sequence"/>
</dbReference>
<dbReference type="InterPro" id="IPR036291">
    <property type="entry name" value="NAD(P)-bd_dom_sf"/>
</dbReference>
<keyword evidence="2" id="KW-0521">NADP</keyword>